<dbReference type="PANTHER" id="PTHR20858">
    <property type="entry name" value="PHOSPHOMETHYLPYRIMIDINE KINASE"/>
    <property type="match status" value="1"/>
</dbReference>
<dbReference type="InterPro" id="IPR004399">
    <property type="entry name" value="HMP/HMP-P_kinase_dom"/>
</dbReference>
<evidence type="ECO:0000313" key="17">
    <source>
        <dbReference type="Proteomes" id="UP000005332"/>
    </source>
</evidence>
<comment type="caution">
    <text evidence="16">The sequence shown here is derived from an EMBL/GenBank/DDBJ whole genome shotgun (WGS) entry which is preliminary data.</text>
</comment>
<comment type="catalytic activity">
    <reaction evidence="14">
        <text>pyridoxal + ATP = pyridoxal 5'-phosphate + ADP + H(+)</text>
        <dbReference type="Rhea" id="RHEA:10224"/>
        <dbReference type="ChEBI" id="CHEBI:15378"/>
        <dbReference type="ChEBI" id="CHEBI:17310"/>
        <dbReference type="ChEBI" id="CHEBI:30616"/>
        <dbReference type="ChEBI" id="CHEBI:456216"/>
        <dbReference type="ChEBI" id="CHEBI:597326"/>
        <dbReference type="EC" id="2.7.1.35"/>
    </reaction>
</comment>
<evidence type="ECO:0000313" key="16">
    <source>
        <dbReference type="EMBL" id="EGY78753.1"/>
    </source>
</evidence>
<organism evidence="16 17">
    <name type="scientific">Cutibacterium avidum ATCC 25577</name>
    <dbReference type="NCBI Taxonomy" id="997355"/>
    <lineage>
        <taxon>Bacteria</taxon>
        <taxon>Bacillati</taxon>
        <taxon>Actinomycetota</taxon>
        <taxon>Actinomycetes</taxon>
        <taxon>Propionibacteriales</taxon>
        <taxon>Propionibacteriaceae</taxon>
        <taxon>Cutibacterium</taxon>
    </lineage>
</organism>
<evidence type="ECO:0000256" key="2">
    <source>
        <dbReference type="ARBA" id="ARBA00009879"/>
    </source>
</evidence>
<evidence type="ECO:0000256" key="9">
    <source>
        <dbReference type="ARBA" id="ARBA00022842"/>
    </source>
</evidence>
<dbReference type="Pfam" id="PF08543">
    <property type="entry name" value="Phos_pyr_kin"/>
    <property type="match status" value="1"/>
</dbReference>
<evidence type="ECO:0000256" key="6">
    <source>
        <dbReference type="ARBA" id="ARBA00022741"/>
    </source>
</evidence>
<comment type="similarity">
    <text evidence="2">Belongs to the ThiD family.</text>
</comment>
<evidence type="ECO:0000256" key="3">
    <source>
        <dbReference type="ARBA" id="ARBA00012104"/>
    </source>
</evidence>
<dbReference type="EMBL" id="AGBA01000005">
    <property type="protein sequence ID" value="EGY78753.1"/>
    <property type="molecule type" value="Genomic_DNA"/>
</dbReference>
<dbReference type="GO" id="GO:0009228">
    <property type="term" value="P:thiamine biosynthetic process"/>
    <property type="evidence" value="ECO:0007669"/>
    <property type="project" value="InterPro"/>
</dbReference>
<protein>
    <recommendedName>
        <fullName evidence="3">pyridoxal kinase</fullName>
        <ecNumber evidence="3">2.7.1.35</ecNumber>
    </recommendedName>
    <alternativeName>
        <fullName evidence="11">PN/PL/PM kinase</fullName>
    </alternativeName>
    <alternativeName>
        <fullName evidence="12">Pyridoxal kinase</fullName>
    </alternativeName>
    <alternativeName>
        <fullName evidence="10">Pyridoxamine kinase</fullName>
    </alternativeName>
    <alternativeName>
        <fullName evidence="13">Vitamin B6 kinase</fullName>
    </alternativeName>
</protein>
<dbReference type="GO" id="GO:0005524">
    <property type="term" value="F:ATP binding"/>
    <property type="evidence" value="ECO:0007669"/>
    <property type="project" value="UniProtKB-KW"/>
</dbReference>
<keyword evidence="17" id="KW-1185">Reference proteome</keyword>
<proteinExistence type="inferred from homology"/>
<evidence type="ECO:0000256" key="10">
    <source>
        <dbReference type="ARBA" id="ARBA00042307"/>
    </source>
</evidence>
<evidence type="ECO:0000256" key="11">
    <source>
        <dbReference type="ARBA" id="ARBA00042348"/>
    </source>
</evidence>
<evidence type="ECO:0000256" key="7">
    <source>
        <dbReference type="ARBA" id="ARBA00022777"/>
    </source>
</evidence>
<dbReference type="EC" id="2.7.1.35" evidence="3"/>
<dbReference type="HOGENOM" id="CLU_020520_1_0_11"/>
<dbReference type="Proteomes" id="UP000005332">
    <property type="component" value="Unassembled WGS sequence"/>
</dbReference>
<evidence type="ECO:0000256" key="12">
    <source>
        <dbReference type="ARBA" id="ARBA00042396"/>
    </source>
</evidence>
<dbReference type="PATRIC" id="fig|997355.3.peg.317"/>
<accession>G4CUW5</accession>
<dbReference type="GO" id="GO:0046872">
    <property type="term" value="F:metal ion binding"/>
    <property type="evidence" value="ECO:0007669"/>
    <property type="project" value="UniProtKB-KW"/>
</dbReference>
<dbReference type="GO" id="GO:0008972">
    <property type="term" value="F:phosphomethylpyrimidine kinase activity"/>
    <property type="evidence" value="ECO:0007669"/>
    <property type="project" value="InterPro"/>
</dbReference>
<reference evidence="16 17" key="1">
    <citation type="submission" date="2011-06" db="EMBL/GenBank/DDBJ databases">
        <authorList>
            <person name="Muzny D."/>
            <person name="Qin X."/>
            <person name="Deng J."/>
            <person name="Jiang H."/>
            <person name="Liu Y."/>
            <person name="Qu J."/>
            <person name="Song X.-Z."/>
            <person name="Zhang L."/>
            <person name="Thornton R."/>
            <person name="Coyle M."/>
            <person name="Francisco L."/>
            <person name="Jackson L."/>
            <person name="Javaid M."/>
            <person name="Korchina V."/>
            <person name="Kovar C."/>
            <person name="Mata R."/>
            <person name="Mathew T."/>
            <person name="Ngo R."/>
            <person name="Nguyen L."/>
            <person name="Nguyen N."/>
            <person name="Okwuonu G."/>
            <person name="Ongeri F."/>
            <person name="Pham C."/>
            <person name="Simmons D."/>
            <person name="Wilczek-Boney K."/>
            <person name="Hale W."/>
            <person name="Jakkamsetti A."/>
            <person name="Pham P."/>
            <person name="Ruth R."/>
            <person name="San Lucas F."/>
            <person name="Warren J."/>
            <person name="Zhang J."/>
            <person name="Zhao Z."/>
            <person name="Zhou C."/>
            <person name="Zhu D."/>
            <person name="Lee S."/>
            <person name="Bess C."/>
            <person name="Blankenburg K."/>
            <person name="Forbes L."/>
            <person name="Fu Q."/>
            <person name="Gubbala S."/>
            <person name="Hirani K."/>
            <person name="Jayaseelan J.C."/>
            <person name="Lara F."/>
            <person name="Munidasa M."/>
            <person name="Palculict T."/>
            <person name="Patil S."/>
            <person name="Pu L.-L."/>
            <person name="Saada N."/>
            <person name="Tang L."/>
            <person name="Weissenberger G."/>
            <person name="Zhu Y."/>
            <person name="Hemphill L."/>
            <person name="Shang Y."/>
            <person name="Youmans B."/>
            <person name="Ayvaz T."/>
            <person name="Ross M."/>
            <person name="Santibanez J."/>
            <person name="Aqrawi P."/>
            <person name="Gross S."/>
            <person name="Joshi V."/>
            <person name="Fowler G."/>
            <person name="Nazareth L."/>
            <person name="Reid J."/>
            <person name="Worley K."/>
            <person name="Petrosino J."/>
            <person name="Highlander S."/>
            <person name="Gibbs R."/>
        </authorList>
    </citation>
    <scope>NUCLEOTIDE SEQUENCE [LARGE SCALE GENOMIC DNA]</scope>
    <source>
        <strain evidence="16 17">ATCC 25577</strain>
    </source>
</reference>
<evidence type="ECO:0000256" key="1">
    <source>
        <dbReference type="ARBA" id="ARBA00003848"/>
    </source>
</evidence>
<name>G4CUW5_9ACTN</name>
<gene>
    <name evidence="16" type="primary">thiD</name>
    <name evidence="16" type="ORF">HMPREF9153_0322</name>
</gene>
<evidence type="ECO:0000256" key="4">
    <source>
        <dbReference type="ARBA" id="ARBA00022679"/>
    </source>
</evidence>
<keyword evidence="5" id="KW-0479">Metal-binding</keyword>
<dbReference type="GO" id="GO:0008902">
    <property type="term" value="F:hydroxymethylpyrimidine kinase activity"/>
    <property type="evidence" value="ECO:0007669"/>
    <property type="project" value="TreeGrafter"/>
</dbReference>
<sequence>MRHPAAGQIVLRQIDLGSSLSIVIELCSGVLSWPCRLPERTADGPRRDLLTPPWAVPSISDGVVVTPRQLPTSPGKTPKLADVTKIALAIAGSEASGGAGAQTDLKTFHQLGVFGCTSLTCIVSFDPDNDWGHRFVPVDPQVIHDQIEAAAAVHGQIDAVKIGMLGTPTTIGVVAEALEAYKFPKVILDPVLICKGQETGAALDTDNALREQILPHADVITPNLFETQTLAGVDEITSVEALKDAAKKIGDQGVPVVIAKAGTLLNTGTALDVYYDGHDCEVLEVPAVGQERVSGAGCTLAAAITAEIAKGASPLDAARAAKQVVVSAIENRMHGNAPFDCVYQGNYRA</sequence>
<dbReference type="GO" id="GO:0005829">
    <property type="term" value="C:cytosol"/>
    <property type="evidence" value="ECO:0007669"/>
    <property type="project" value="TreeGrafter"/>
</dbReference>
<dbReference type="AlphaFoldDB" id="G4CUW5"/>
<keyword evidence="8" id="KW-0067">ATP-binding</keyword>
<dbReference type="UniPathway" id="UPA00060">
    <property type="reaction ID" value="UER00138"/>
</dbReference>
<dbReference type="InterPro" id="IPR029056">
    <property type="entry name" value="Ribokinase-like"/>
</dbReference>
<dbReference type="GO" id="GO:0008478">
    <property type="term" value="F:pyridoxal kinase activity"/>
    <property type="evidence" value="ECO:0007669"/>
    <property type="project" value="UniProtKB-EC"/>
</dbReference>
<evidence type="ECO:0000259" key="15">
    <source>
        <dbReference type="Pfam" id="PF08543"/>
    </source>
</evidence>
<dbReference type="InterPro" id="IPR013749">
    <property type="entry name" value="PM/HMP-P_kinase-1"/>
</dbReference>
<evidence type="ECO:0000256" key="5">
    <source>
        <dbReference type="ARBA" id="ARBA00022723"/>
    </source>
</evidence>
<comment type="function">
    <text evidence="1">Catalyzes the phosphorylation of hydroxymethylpyrimidine phosphate (HMP-P) to HMP-PP, and of HMP to HMP-P.</text>
</comment>
<dbReference type="CDD" id="cd01169">
    <property type="entry name" value="HMPP_kinase"/>
    <property type="match status" value="1"/>
</dbReference>
<evidence type="ECO:0000256" key="8">
    <source>
        <dbReference type="ARBA" id="ARBA00022840"/>
    </source>
</evidence>
<evidence type="ECO:0000256" key="14">
    <source>
        <dbReference type="ARBA" id="ARBA00049293"/>
    </source>
</evidence>
<evidence type="ECO:0000256" key="13">
    <source>
        <dbReference type="ARBA" id="ARBA00042531"/>
    </source>
</evidence>
<feature type="domain" description="Pyridoxamine kinase/Phosphomethylpyrimidine kinase" evidence="15">
    <location>
        <begin position="95"/>
        <end position="334"/>
    </location>
</feature>
<dbReference type="SUPFAM" id="SSF53613">
    <property type="entry name" value="Ribokinase-like"/>
    <property type="match status" value="1"/>
</dbReference>
<keyword evidence="7 16" id="KW-0418">Kinase</keyword>
<keyword evidence="4 16" id="KW-0808">Transferase</keyword>
<dbReference type="PANTHER" id="PTHR20858:SF19">
    <property type="entry name" value="PYRIDOXINE KINASE"/>
    <property type="match status" value="1"/>
</dbReference>
<keyword evidence="9" id="KW-0460">Magnesium</keyword>
<dbReference type="Gene3D" id="3.40.1190.20">
    <property type="match status" value="1"/>
</dbReference>
<dbReference type="GO" id="GO:0009229">
    <property type="term" value="P:thiamine diphosphate biosynthetic process"/>
    <property type="evidence" value="ECO:0007669"/>
    <property type="project" value="UniProtKB-UniPathway"/>
</dbReference>
<keyword evidence="6" id="KW-0547">Nucleotide-binding</keyword>